<feature type="region of interest" description="Disordered" evidence="5">
    <location>
        <begin position="170"/>
        <end position="192"/>
    </location>
</feature>
<dbReference type="OrthoDB" id="5177647at2"/>
<dbReference type="PANTHER" id="PTHR47359">
    <property type="entry name" value="PEPTIDOGLYCAN DL-ENDOPEPTIDASE CWLO"/>
    <property type="match status" value="1"/>
</dbReference>
<dbReference type="GO" id="GO:0008234">
    <property type="term" value="F:cysteine-type peptidase activity"/>
    <property type="evidence" value="ECO:0007669"/>
    <property type="project" value="UniProtKB-KW"/>
</dbReference>
<dbReference type="SUPFAM" id="SSF54001">
    <property type="entry name" value="Cysteine proteinases"/>
    <property type="match status" value="1"/>
</dbReference>
<evidence type="ECO:0000259" key="6">
    <source>
        <dbReference type="PROSITE" id="PS51935"/>
    </source>
</evidence>
<comment type="similarity">
    <text evidence="1">Belongs to the peptidase C40 family.</text>
</comment>
<dbReference type="RefSeq" id="WP_119664129.1">
    <property type="nucleotide sequence ID" value="NZ_JAQPSN010000001.1"/>
</dbReference>
<reference evidence="7 8" key="1">
    <citation type="submission" date="2018-09" db="EMBL/GenBank/DDBJ databases">
        <title>Optimization and identification of Corynebacterium falsenii FN1-14 from fish paste.</title>
        <authorList>
            <person name="Daroonpunt R."/>
            <person name="Tanasupawat S."/>
        </authorList>
    </citation>
    <scope>NUCLEOTIDE SEQUENCE [LARGE SCALE GENOMIC DNA]</scope>
    <source>
        <strain evidence="7 8">FN1-14</strain>
    </source>
</reference>
<evidence type="ECO:0000256" key="4">
    <source>
        <dbReference type="ARBA" id="ARBA00022807"/>
    </source>
</evidence>
<evidence type="ECO:0000256" key="1">
    <source>
        <dbReference type="ARBA" id="ARBA00007074"/>
    </source>
</evidence>
<evidence type="ECO:0000256" key="5">
    <source>
        <dbReference type="SAM" id="MobiDB-lite"/>
    </source>
</evidence>
<dbReference type="GO" id="GO:0006508">
    <property type="term" value="P:proteolysis"/>
    <property type="evidence" value="ECO:0007669"/>
    <property type="project" value="UniProtKB-KW"/>
</dbReference>
<evidence type="ECO:0000313" key="8">
    <source>
        <dbReference type="Proteomes" id="UP000285278"/>
    </source>
</evidence>
<proteinExistence type="inferred from homology"/>
<sequence length="299" mass="31001">MIDLGTLLRPIEQVVPSPLLGGASAVVADLDSAEGRALLESMSVLATQAIAGAAGEAITASLGNEAAVLGQVLDAGHEVDDVAWEAEAVVQAAIRDLTAIAGDCLAELSSAAPATMMNPMAAGTTLLPIALRHWERAEVRYQQMEAELTELTQLVERVEIPVEHSEVVQAAQPDAPTDTAPPSSGQASAAVAAAKSALGTPYQWGGTTPGQGLDCSGLTQWAYAQAGVDIPRTAEAQAIGPQIPRDQVQPGDLAVWDGHVAMVVEDGQMIEAGDPVQINPIRQDNIGMTFRGFYRPTAA</sequence>
<comment type="caution">
    <text evidence="7">The sequence shown here is derived from an EMBL/GenBank/DDBJ whole genome shotgun (WGS) entry which is preliminary data.</text>
</comment>
<dbReference type="Proteomes" id="UP000285278">
    <property type="component" value="Unassembled WGS sequence"/>
</dbReference>
<protein>
    <submittedName>
        <fullName evidence="7">NlpC/P60 family protein</fullName>
    </submittedName>
</protein>
<gene>
    <name evidence="7" type="ORF">D3M95_00860</name>
</gene>
<keyword evidence="2" id="KW-0645">Protease</keyword>
<accession>A0A418Q9U7</accession>
<dbReference type="InterPro" id="IPR038765">
    <property type="entry name" value="Papain-like_cys_pep_sf"/>
</dbReference>
<dbReference type="STRING" id="1451189.CFAL_09220"/>
<dbReference type="PANTHER" id="PTHR47359:SF3">
    <property type="entry name" value="NLP_P60 DOMAIN-CONTAINING PROTEIN-RELATED"/>
    <property type="match status" value="1"/>
</dbReference>
<evidence type="ECO:0000256" key="2">
    <source>
        <dbReference type="ARBA" id="ARBA00022670"/>
    </source>
</evidence>
<keyword evidence="3" id="KW-0378">Hydrolase</keyword>
<dbReference type="InterPro" id="IPR000064">
    <property type="entry name" value="NLP_P60_dom"/>
</dbReference>
<dbReference type="AlphaFoldDB" id="A0A418Q9U7"/>
<keyword evidence="4" id="KW-0788">Thiol protease</keyword>
<name>A0A418Q9U7_9CORY</name>
<dbReference type="Gene3D" id="3.90.1720.10">
    <property type="entry name" value="endopeptidase domain like (from Nostoc punctiforme)"/>
    <property type="match status" value="1"/>
</dbReference>
<evidence type="ECO:0000256" key="3">
    <source>
        <dbReference type="ARBA" id="ARBA00022801"/>
    </source>
</evidence>
<organism evidence="7 8">
    <name type="scientific">Corynebacterium falsenii</name>
    <dbReference type="NCBI Taxonomy" id="108486"/>
    <lineage>
        <taxon>Bacteria</taxon>
        <taxon>Bacillati</taxon>
        <taxon>Actinomycetota</taxon>
        <taxon>Actinomycetes</taxon>
        <taxon>Mycobacteriales</taxon>
        <taxon>Corynebacteriaceae</taxon>
        <taxon>Corynebacterium</taxon>
    </lineage>
</organism>
<feature type="domain" description="NlpC/P60" evidence="6">
    <location>
        <begin position="184"/>
        <end position="299"/>
    </location>
</feature>
<dbReference type="InterPro" id="IPR051794">
    <property type="entry name" value="PG_Endopeptidase_C40"/>
</dbReference>
<dbReference type="PROSITE" id="PS51935">
    <property type="entry name" value="NLPC_P60"/>
    <property type="match status" value="1"/>
</dbReference>
<keyword evidence="8" id="KW-1185">Reference proteome</keyword>
<dbReference type="EMBL" id="QXJK01000001">
    <property type="protein sequence ID" value="RIX36791.1"/>
    <property type="molecule type" value="Genomic_DNA"/>
</dbReference>
<dbReference type="Pfam" id="PF00877">
    <property type="entry name" value="NLPC_P60"/>
    <property type="match status" value="1"/>
</dbReference>
<evidence type="ECO:0000313" key="7">
    <source>
        <dbReference type="EMBL" id="RIX36791.1"/>
    </source>
</evidence>